<evidence type="ECO:0000256" key="6">
    <source>
        <dbReference type="ARBA" id="ARBA00023134"/>
    </source>
</evidence>
<dbReference type="AlphaFoldDB" id="A0A382ED22"/>
<dbReference type="InterPro" id="IPR013482">
    <property type="entry name" value="Molybde_CF_guanTrfase"/>
</dbReference>
<dbReference type="Gene3D" id="3.90.550.10">
    <property type="entry name" value="Spore Coat Polysaccharide Biosynthesis Protein SpsA, Chain A"/>
    <property type="match status" value="1"/>
</dbReference>
<name>A0A382ED22_9ZZZZ</name>
<dbReference type="InterPro" id="IPR025877">
    <property type="entry name" value="MobA-like_NTP_Trfase"/>
</dbReference>
<dbReference type="GO" id="GO:0016779">
    <property type="term" value="F:nucleotidyltransferase activity"/>
    <property type="evidence" value="ECO:0007669"/>
    <property type="project" value="UniProtKB-ARBA"/>
</dbReference>
<keyword evidence="4" id="KW-0547">Nucleotide-binding</keyword>
<accession>A0A382ED22</accession>
<organism evidence="9">
    <name type="scientific">marine metagenome</name>
    <dbReference type="NCBI Taxonomy" id="408172"/>
    <lineage>
        <taxon>unclassified sequences</taxon>
        <taxon>metagenomes</taxon>
        <taxon>ecological metagenomes</taxon>
    </lineage>
</organism>
<proteinExistence type="inferred from homology"/>
<evidence type="ECO:0000256" key="4">
    <source>
        <dbReference type="ARBA" id="ARBA00022741"/>
    </source>
</evidence>
<evidence type="ECO:0000256" key="3">
    <source>
        <dbReference type="ARBA" id="ARBA00022723"/>
    </source>
</evidence>
<gene>
    <name evidence="9" type="ORF">METZ01_LOCUS200755</name>
</gene>
<dbReference type="SUPFAM" id="SSF53448">
    <property type="entry name" value="Nucleotide-diphospho-sugar transferases"/>
    <property type="match status" value="1"/>
</dbReference>
<evidence type="ECO:0000256" key="7">
    <source>
        <dbReference type="ARBA" id="ARBA00023150"/>
    </source>
</evidence>
<keyword evidence="7" id="KW-0501">Molybdenum cofactor biosynthesis</keyword>
<keyword evidence="6" id="KW-0342">GTP-binding</keyword>
<keyword evidence="3" id="KW-0479">Metal-binding</keyword>
<evidence type="ECO:0000256" key="2">
    <source>
        <dbReference type="ARBA" id="ARBA00022679"/>
    </source>
</evidence>
<dbReference type="HAMAP" id="MF_00316">
    <property type="entry name" value="MobA"/>
    <property type="match status" value="1"/>
</dbReference>
<dbReference type="CDD" id="cd02503">
    <property type="entry name" value="MobA"/>
    <property type="match status" value="1"/>
</dbReference>
<dbReference type="GO" id="GO:0006777">
    <property type="term" value="P:Mo-molybdopterin cofactor biosynthetic process"/>
    <property type="evidence" value="ECO:0007669"/>
    <property type="project" value="UniProtKB-KW"/>
</dbReference>
<dbReference type="GO" id="GO:0046872">
    <property type="term" value="F:metal ion binding"/>
    <property type="evidence" value="ECO:0007669"/>
    <property type="project" value="UniProtKB-KW"/>
</dbReference>
<dbReference type="InterPro" id="IPR029044">
    <property type="entry name" value="Nucleotide-diphossugar_trans"/>
</dbReference>
<keyword evidence="5" id="KW-0460">Magnesium</keyword>
<dbReference type="PANTHER" id="PTHR19136:SF81">
    <property type="entry name" value="MOLYBDENUM COFACTOR GUANYLYLTRANSFERASE"/>
    <property type="match status" value="1"/>
</dbReference>
<feature type="domain" description="MobA-like NTP transferase" evidence="8">
    <location>
        <begin position="11"/>
        <end position="154"/>
    </location>
</feature>
<sequence>MEMNFDTEFGGAVLAGGTSTRMGSNKALIEINGEPMVSKVAGSLNRAGVMNLKIVGGDSKAFTFLGHECLADEYPGEGPLGGIITALNYFKNKGKKHVLVVACDLPNISTDLISKMVENSLKNPKSVVVPLVEGHLQWMHVLWPTGVLSTLLKSFSNGVRAPWRASKDLPLSRIEGIDPQVLFDVDRPEDLTQVL</sequence>
<protein>
    <recommendedName>
        <fullName evidence="8">MobA-like NTP transferase domain-containing protein</fullName>
    </recommendedName>
</protein>
<dbReference type="EMBL" id="UINC01043616">
    <property type="protein sequence ID" value="SVB47901.1"/>
    <property type="molecule type" value="Genomic_DNA"/>
</dbReference>
<reference evidence="9" key="1">
    <citation type="submission" date="2018-05" db="EMBL/GenBank/DDBJ databases">
        <authorList>
            <person name="Lanie J.A."/>
            <person name="Ng W.-L."/>
            <person name="Kazmierczak K.M."/>
            <person name="Andrzejewski T.M."/>
            <person name="Davidsen T.M."/>
            <person name="Wayne K.J."/>
            <person name="Tettelin H."/>
            <person name="Glass J.I."/>
            <person name="Rusch D."/>
            <person name="Podicherti R."/>
            <person name="Tsui H.-C.T."/>
            <person name="Winkler M.E."/>
        </authorList>
    </citation>
    <scope>NUCLEOTIDE SEQUENCE</scope>
</reference>
<keyword evidence="2" id="KW-0808">Transferase</keyword>
<dbReference type="Pfam" id="PF12804">
    <property type="entry name" value="NTP_transf_3"/>
    <property type="match status" value="1"/>
</dbReference>
<evidence type="ECO:0000259" key="8">
    <source>
        <dbReference type="Pfam" id="PF12804"/>
    </source>
</evidence>
<evidence type="ECO:0000256" key="5">
    <source>
        <dbReference type="ARBA" id="ARBA00022842"/>
    </source>
</evidence>
<evidence type="ECO:0000256" key="1">
    <source>
        <dbReference type="ARBA" id="ARBA00022490"/>
    </source>
</evidence>
<evidence type="ECO:0000313" key="9">
    <source>
        <dbReference type="EMBL" id="SVB47901.1"/>
    </source>
</evidence>
<dbReference type="PANTHER" id="PTHR19136">
    <property type="entry name" value="MOLYBDENUM COFACTOR GUANYLYLTRANSFERASE"/>
    <property type="match status" value="1"/>
</dbReference>
<dbReference type="GO" id="GO:0005525">
    <property type="term" value="F:GTP binding"/>
    <property type="evidence" value="ECO:0007669"/>
    <property type="project" value="UniProtKB-KW"/>
</dbReference>
<keyword evidence="1" id="KW-0963">Cytoplasm</keyword>